<dbReference type="OrthoDB" id="208855at2"/>
<proteinExistence type="inferred from homology"/>
<dbReference type="Proteomes" id="UP000256269">
    <property type="component" value="Unassembled WGS sequence"/>
</dbReference>
<keyword evidence="5" id="KW-0694">RNA-binding</keyword>
<dbReference type="Pfam" id="PF05731">
    <property type="entry name" value="TROVE"/>
    <property type="match status" value="1"/>
</dbReference>
<comment type="subcellular location">
    <subcellularLocation>
        <location evidence="1">Cytoplasm</location>
    </subcellularLocation>
</comment>
<dbReference type="PROSITE" id="PS50988">
    <property type="entry name" value="TROVE"/>
    <property type="match status" value="1"/>
</dbReference>
<dbReference type="InterPro" id="IPR037214">
    <property type="entry name" value="TROVE_dom_sf"/>
</dbReference>
<dbReference type="Gene3D" id="3.40.50.410">
    <property type="entry name" value="von Willebrand factor, type A domain"/>
    <property type="match status" value="1"/>
</dbReference>
<dbReference type="SUPFAM" id="SSF140864">
    <property type="entry name" value="TROVE domain-like"/>
    <property type="match status" value="1"/>
</dbReference>
<feature type="domain" description="TROVE" evidence="7">
    <location>
        <begin position="10"/>
        <end position="337"/>
    </location>
</feature>
<dbReference type="SUPFAM" id="SSF53300">
    <property type="entry name" value="vWA-like"/>
    <property type="match status" value="1"/>
</dbReference>
<dbReference type="PANTHER" id="PTHR14202">
    <property type="entry name" value="60 KDA RIBONUCLEOPROTEIN SSA/RO"/>
    <property type="match status" value="1"/>
</dbReference>
<evidence type="ECO:0000256" key="3">
    <source>
        <dbReference type="ARBA" id="ARBA00022490"/>
    </source>
</evidence>
<dbReference type="InterPro" id="IPR040322">
    <property type="entry name" value="TROVE2"/>
</dbReference>
<organism evidence="8 9">
    <name type="scientific">Kutzneria buriramensis</name>
    <dbReference type="NCBI Taxonomy" id="1045776"/>
    <lineage>
        <taxon>Bacteria</taxon>
        <taxon>Bacillati</taxon>
        <taxon>Actinomycetota</taxon>
        <taxon>Actinomycetes</taxon>
        <taxon>Pseudonocardiales</taxon>
        <taxon>Pseudonocardiaceae</taxon>
        <taxon>Kutzneria</taxon>
    </lineage>
</organism>
<dbReference type="EMBL" id="QUNO01000010">
    <property type="protein sequence ID" value="REH42547.1"/>
    <property type="molecule type" value="Genomic_DNA"/>
</dbReference>
<name>A0A3E0HCH1_9PSEU</name>
<keyword evidence="9" id="KW-1185">Reference proteome</keyword>
<keyword evidence="6" id="KW-0687">Ribonucleoprotein</keyword>
<evidence type="ECO:0000256" key="2">
    <source>
        <dbReference type="ARBA" id="ARBA00007814"/>
    </source>
</evidence>
<keyword evidence="4" id="KW-0479">Metal-binding</keyword>
<dbReference type="GO" id="GO:1990904">
    <property type="term" value="C:ribonucleoprotein complex"/>
    <property type="evidence" value="ECO:0007669"/>
    <property type="project" value="UniProtKB-KW"/>
</dbReference>
<evidence type="ECO:0000259" key="7">
    <source>
        <dbReference type="PROSITE" id="PS50988"/>
    </source>
</evidence>
<evidence type="ECO:0000256" key="4">
    <source>
        <dbReference type="ARBA" id="ARBA00022723"/>
    </source>
</evidence>
<evidence type="ECO:0000313" key="9">
    <source>
        <dbReference type="Proteomes" id="UP000256269"/>
    </source>
</evidence>
<comment type="similarity">
    <text evidence="2">Belongs to the Ro 60 kDa family.</text>
</comment>
<evidence type="ECO:0000256" key="5">
    <source>
        <dbReference type="ARBA" id="ARBA00022884"/>
    </source>
</evidence>
<dbReference type="InterPro" id="IPR036465">
    <property type="entry name" value="vWFA_dom_sf"/>
</dbReference>
<evidence type="ECO:0000256" key="6">
    <source>
        <dbReference type="ARBA" id="ARBA00023274"/>
    </source>
</evidence>
<dbReference type="AlphaFoldDB" id="A0A3E0HCH1"/>
<dbReference type="RefSeq" id="WP_116177381.1">
    <property type="nucleotide sequence ID" value="NZ_CP144375.1"/>
</dbReference>
<dbReference type="PANTHER" id="PTHR14202:SF0">
    <property type="entry name" value="RNA-BINDING PROTEIN RO60"/>
    <property type="match status" value="1"/>
</dbReference>
<protein>
    <submittedName>
        <fullName evidence="8">TROVE domain-containing protein</fullName>
    </submittedName>
</protein>
<evidence type="ECO:0000256" key="1">
    <source>
        <dbReference type="ARBA" id="ARBA00004496"/>
    </source>
</evidence>
<dbReference type="GO" id="GO:0005737">
    <property type="term" value="C:cytoplasm"/>
    <property type="evidence" value="ECO:0007669"/>
    <property type="project" value="UniProtKB-SubCell"/>
</dbReference>
<keyword evidence="3" id="KW-0963">Cytoplasm</keyword>
<sequence length="497" mass="54735">MAKFNVLRRPVTHEGGVALKRGVKHELFLLAVANMVGERSFYETAEQRDDRFTQLVRTATVEDPEWTARLLGWLRGTANMRSASIVGAAEFAHARTEPGLTRQVVNSVLQRADEPGEFLSYWLARHGRAIPKPVRRGIGDAVRRLYDERSLLKWDSEARGVRMGDVLNLTHPKPAENWQGALFTHALDRRYGNVAEIPTNLPVVKAREELLAWPVERRRELFAGDAVAVLKGAGMTWEAVAGWLQGPLTAEVWTALIPTMGYMALLRNLRNFDQAGVPDDVAATVAAKLADPEQVARSRQLPMRFLSAYRAAPSLRWAWALERALDASLANVPSLPGRTLVLVDRSGSMFYSKVSRNSDLTRADAAAVFGTAIARRAAKAELVQFGSTAARVALRSGESVLPVVQKRFSDLGGTDTVGALRKFYRGHDRVVIVTDEQHNGRTLPTAVVPAGVPVYTWNLAGYEFGHTEGRFTFGGLSDAAFGMVPLMEAGGRDIWPF</sequence>
<dbReference type="InterPro" id="IPR008858">
    <property type="entry name" value="TROVE_dom"/>
</dbReference>
<dbReference type="GO" id="GO:0046872">
    <property type="term" value="F:metal ion binding"/>
    <property type="evidence" value="ECO:0007669"/>
    <property type="project" value="UniProtKB-KW"/>
</dbReference>
<gene>
    <name evidence="8" type="ORF">BCF44_11041</name>
</gene>
<reference evidence="8 9" key="1">
    <citation type="submission" date="2018-08" db="EMBL/GenBank/DDBJ databases">
        <title>Genomic Encyclopedia of Archaeal and Bacterial Type Strains, Phase II (KMG-II): from individual species to whole genera.</title>
        <authorList>
            <person name="Goeker M."/>
        </authorList>
    </citation>
    <scope>NUCLEOTIDE SEQUENCE [LARGE SCALE GENOMIC DNA]</scope>
    <source>
        <strain evidence="8 9">DSM 45791</strain>
    </source>
</reference>
<evidence type="ECO:0000313" key="8">
    <source>
        <dbReference type="EMBL" id="REH42547.1"/>
    </source>
</evidence>
<dbReference type="GO" id="GO:0003723">
    <property type="term" value="F:RNA binding"/>
    <property type="evidence" value="ECO:0007669"/>
    <property type="project" value="UniProtKB-KW"/>
</dbReference>
<comment type="caution">
    <text evidence="8">The sequence shown here is derived from an EMBL/GenBank/DDBJ whole genome shotgun (WGS) entry which is preliminary data.</text>
</comment>
<accession>A0A3E0HCH1</accession>